<dbReference type="AlphaFoldDB" id="A0AA44BE92"/>
<keyword evidence="4 6" id="KW-1133">Transmembrane helix</keyword>
<dbReference type="PANTHER" id="PTHR35007:SF1">
    <property type="entry name" value="PILUS ASSEMBLY PROTEIN"/>
    <property type="match status" value="1"/>
</dbReference>
<comment type="caution">
    <text evidence="8">The sequence shown here is derived from an EMBL/GenBank/DDBJ whole genome shotgun (WGS) entry which is preliminary data.</text>
</comment>
<gene>
    <name evidence="8" type="ORF">ISALK_05475</name>
</gene>
<reference evidence="8 9" key="1">
    <citation type="submission" date="2019-04" db="EMBL/GenBank/DDBJ databases">
        <title>Isachenkonia alkalipeptolytica gen. nov. sp. nov. a new anaerobic, alkiliphilic organothrophic bacterium capable to reduce synthesized ferrihydrite isolated from a soda lake.</title>
        <authorList>
            <person name="Toshchakov S.V."/>
            <person name="Zavarzina D.G."/>
            <person name="Zhilina T.N."/>
            <person name="Kostrikina N.A."/>
            <person name="Kublanov I.V."/>
        </authorList>
    </citation>
    <scope>NUCLEOTIDE SEQUENCE [LARGE SCALE GENOMIC DNA]</scope>
    <source>
        <strain evidence="8 9">Z-1701</strain>
    </source>
</reference>
<dbReference type="EMBL" id="SUMG01000005">
    <property type="protein sequence ID" value="NBG87945.1"/>
    <property type="molecule type" value="Genomic_DNA"/>
</dbReference>
<keyword evidence="3 6" id="KW-0812">Transmembrane</keyword>
<feature type="transmembrane region" description="Helical" evidence="6">
    <location>
        <begin position="94"/>
        <end position="112"/>
    </location>
</feature>
<dbReference type="GO" id="GO:0005886">
    <property type="term" value="C:plasma membrane"/>
    <property type="evidence" value="ECO:0007669"/>
    <property type="project" value="UniProtKB-SubCell"/>
</dbReference>
<evidence type="ECO:0000256" key="6">
    <source>
        <dbReference type="SAM" id="Phobius"/>
    </source>
</evidence>
<dbReference type="Pfam" id="PF00482">
    <property type="entry name" value="T2SSF"/>
    <property type="match status" value="1"/>
</dbReference>
<accession>A0AA44BE92</accession>
<evidence type="ECO:0000256" key="3">
    <source>
        <dbReference type="ARBA" id="ARBA00022692"/>
    </source>
</evidence>
<keyword evidence="5 6" id="KW-0472">Membrane</keyword>
<feature type="domain" description="Type II secretion system protein GspF" evidence="7">
    <location>
        <begin position="155"/>
        <end position="277"/>
    </location>
</feature>
<evidence type="ECO:0000313" key="8">
    <source>
        <dbReference type="EMBL" id="NBG87945.1"/>
    </source>
</evidence>
<sequence length="320" mass="36442">MLYLITLTTFLSTWIFGIALLFMIFNRERPIDRLKNLEYRPKEKKNKEKSRQEKTGMIKLLSGLVPSFQWNRKKAKATEWELVKADIPMTLEELFIIKLLSSAILGFFIHVILRSPGATLLIMILIWNTPKLIIHRKKKARIKEFDHYLTDGINILVNSLKAGYSFLQSIAVVTKETKGPFAKEFNKLLKEMSLGISEEEALKNLMERMESEDLRLMMNAILIQKDIGGNLAEILDNISETIRSRQAIRNEVKTLTAQGKLSGVIVTLLPILLGIAIYALNPEYMSTLFTETLGLVMVGGAVISQLMGIMFIRKIINIDL</sequence>
<feature type="transmembrane region" description="Helical" evidence="6">
    <location>
        <begin position="261"/>
        <end position="280"/>
    </location>
</feature>
<dbReference type="Gene3D" id="1.20.81.30">
    <property type="entry name" value="Type II secretion system (T2SS), domain F"/>
    <property type="match status" value="1"/>
</dbReference>
<evidence type="ECO:0000313" key="9">
    <source>
        <dbReference type="Proteomes" id="UP000449710"/>
    </source>
</evidence>
<dbReference type="InterPro" id="IPR018076">
    <property type="entry name" value="T2SS_GspF_dom"/>
</dbReference>
<proteinExistence type="predicted"/>
<dbReference type="PANTHER" id="PTHR35007">
    <property type="entry name" value="INTEGRAL MEMBRANE PROTEIN-RELATED"/>
    <property type="match status" value="1"/>
</dbReference>
<feature type="transmembrane region" description="Helical" evidence="6">
    <location>
        <begin position="118"/>
        <end position="134"/>
    </location>
</feature>
<evidence type="ECO:0000256" key="4">
    <source>
        <dbReference type="ARBA" id="ARBA00022989"/>
    </source>
</evidence>
<name>A0AA44BE92_9CLOT</name>
<evidence type="ECO:0000259" key="7">
    <source>
        <dbReference type="Pfam" id="PF00482"/>
    </source>
</evidence>
<comment type="subcellular location">
    <subcellularLocation>
        <location evidence="1">Cell membrane</location>
        <topology evidence="1">Multi-pass membrane protein</topology>
    </subcellularLocation>
</comment>
<feature type="transmembrane region" description="Helical" evidence="6">
    <location>
        <begin position="6"/>
        <end position="25"/>
    </location>
</feature>
<feature type="transmembrane region" description="Helical" evidence="6">
    <location>
        <begin position="292"/>
        <end position="312"/>
    </location>
</feature>
<organism evidence="8 9">
    <name type="scientific">Isachenkonia alkalipeptolytica</name>
    <dbReference type="NCBI Taxonomy" id="2565777"/>
    <lineage>
        <taxon>Bacteria</taxon>
        <taxon>Bacillati</taxon>
        <taxon>Bacillota</taxon>
        <taxon>Clostridia</taxon>
        <taxon>Eubacteriales</taxon>
        <taxon>Clostridiaceae</taxon>
        <taxon>Isachenkonia</taxon>
    </lineage>
</organism>
<evidence type="ECO:0000256" key="1">
    <source>
        <dbReference type="ARBA" id="ARBA00004651"/>
    </source>
</evidence>
<dbReference type="Proteomes" id="UP000449710">
    <property type="component" value="Unassembled WGS sequence"/>
</dbReference>
<keyword evidence="9" id="KW-1185">Reference proteome</keyword>
<keyword evidence="2" id="KW-1003">Cell membrane</keyword>
<protein>
    <submittedName>
        <fullName evidence="8">Secretion system protein</fullName>
    </submittedName>
</protein>
<dbReference type="RefSeq" id="WP_160719980.1">
    <property type="nucleotide sequence ID" value="NZ_SUMG01000005.1"/>
</dbReference>
<evidence type="ECO:0000256" key="2">
    <source>
        <dbReference type="ARBA" id="ARBA00022475"/>
    </source>
</evidence>
<evidence type="ECO:0000256" key="5">
    <source>
        <dbReference type="ARBA" id="ARBA00023136"/>
    </source>
</evidence>
<dbReference type="InterPro" id="IPR042094">
    <property type="entry name" value="T2SS_GspF_sf"/>
</dbReference>